<gene>
    <name evidence="2" type="ORF">BsIDN1_71490</name>
</gene>
<evidence type="ECO:0000259" key="1">
    <source>
        <dbReference type="Pfam" id="PF00975"/>
    </source>
</evidence>
<dbReference type="EMBL" id="AP021906">
    <property type="protein sequence ID" value="BBP93531.1"/>
    <property type="molecule type" value="Genomic_DNA"/>
</dbReference>
<evidence type="ECO:0000313" key="2">
    <source>
        <dbReference type="EMBL" id="BBP93531.1"/>
    </source>
</evidence>
<evidence type="ECO:0000313" key="3">
    <source>
        <dbReference type="Proteomes" id="UP000464658"/>
    </source>
</evidence>
<dbReference type="Gene3D" id="3.40.50.1820">
    <property type="entry name" value="alpha/beta hydrolase"/>
    <property type="match status" value="1"/>
</dbReference>
<feature type="domain" description="Thioesterase" evidence="1">
    <location>
        <begin position="19"/>
        <end position="110"/>
    </location>
</feature>
<dbReference type="InterPro" id="IPR029058">
    <property type="entry name" value="AB_hydrolase_fold"/>
</dbReference>
<organism evidence="2 3">
    <name type="scientific">Bacillus safensis</name>
    <dbReference type="NCBI Taxonomy" id="561879"/>
    <lineage>
        <taxon>Bacteria</taxon>
        <taxon>Bacillati</taxon>
        <taxon>Bacillota</taxon>
        <taxon>Bacilli</taxon>
        <taxon>Bacillales</taxon>
        <taxon>Bacillaceae</taxon>
        <taxon>Bacillus</taxon>
    </lineage>
</organism>
<dbReference type="InterPro" id="IPR001031">
    <property type="entry name" value="Thioesterase"/>
</dbReference>
<name>A0A5S9MKP7_BACIA</name>
<proteinExistence type="predicted"/>
<dbReference type="AlphaFoldDB" id="A0A5S9MKP7"/>
<accession>A0A5S9MKP7</accession>
<dbReference type="Pfam" id="PF00975">
    <property type="entry name" value="Thioesterase"/>
    <property type="match status" value="1"/>
</dbReference>
<sequence length="149" mass="16293">MEKDILFSVFTQQVVLAGYAGLLNTLEKDIPIYGLQARGIARKDDYPHTLDDMAADYIKHIQTIQPKGPYHLLGWSLGGNVVQAMATQLQQQGEEIALVAMLDAYPNHFLPIKAAPDEEEALIALLALGGYDPDTLTGEPLTMKSAIDI</sequence>
<dbReference type="Proteomes" id="UP000464658">
    <property type="component" value="Chromosome"/>
</dbReference>
<reference evidence="2 3" key="1">
    <citation type="submission" date="2019-12" db="EMBL/GenBank/DDBJ databases">
        <title>Full genome sequence of a Bacillus safensis strain isolated from commercially available natto in Indonesia.</title>
        <authorList>
            <person name="Yoshida M."/>
            <person name="Uomi M."/>
            <person name="Waturangi D."/>
            <person name="Ekaputri J.J."/>
            <person name="Setiamarga D.H.E."/>
        </authorList>
    </citation>
    <scope>NUCLEOTIDE SEQUENCE [LARGE SCALE GENOMIC DNA]</scope>
    <source>
        <strain evidence="2 3">IDN1</strain>
    </source>
</reference>
<protein>
    <recommendedName>
        <fullName evidence="1">Thioesterase domain-containing protein</fullName>
    </recommendedName>
</protein>
<dbReference type="SUPFAM" id="SSF53474">
    <property type="entry name" value="alpha/beta-Hydrolases"/>
    <property type="match status" value="1"/>
</dbReference>